<dbReference type="STRING" id="166423.A0A0M9A1V4"/>
<accession>A0A0M9A1V4</accession>
<feature type="transmembrane region" description="Helical" evidence="5">
    <location>
        <begin position="184"/>
        <end position="207"/>
    </location>
</feature>
<feature type="transmembrane region" description="Helical" evidence="5">
    <location>
        <begin position="369"/>
        <end position="395"/>
    </location>
</feature>
<feature type="transmembrane region" description="Helical" evidence="5">
    <location>
        <begin position="113"/>
        <end position="136"/>
    </location>
</feature>
<evidence type="ECO:0000256" key="4">
    <source>
        <dbReference type="ARBA" id="ARBA00023136"/>
    </source>
</evidence>
<evidence type="ECO:0000313" key="7">
    <source>
        <dbReference type="EMBL" id="KOX75497.1"/>
    </source>
</evidence>
<feature type="transmembrane region" description="Helical" evidence="5">
    <location>
        <begin position="303"/>
        <end position="323"/>
    </location>
</feature>
<proteinExistence type="predicted"/>
<reference evidence="7 8" key="1">
    <citation type="submission" date="2015-07" db="EMBL/GenBank/DDBJ databases">
        <title>The genome of Melipona quadrifasciata.</title>
        <authorList>
            <person name="Pan H."/>
            <person name="Kapheim K."/>
        </authorList>
    </citation>
    <scope>NUCLEOTIDE SEQUENCE [LARGE SCALE GENOMIC DNA]</scope>
    <source>
        <strain evidence="7">0111107301</strain>
        <tissue evidence="7">Whole body</tissue>
    </source>
</reference>
<dbReference type="Pfam" id="PF01490">
    <property type="entry name" value="Aa_trans"/>
    <property type="match status" value="1"/>
</dbReference>
<feature type="transmembrane region" description="Helical" evidence="5">
    <location>
        <begin position="227"/>
        <end position="249"/>
    </location>
</feature>
<feature type="transmembrane region" description="Helical" evidence="5">
    <location>
        <begin position="38"/>
        <end position="56"/>
    </location>
</feature>
<dbReference type="GO" id="GO:0016020">
    <property type="term" value="C:membrane"/>
    <property type="evidence" value="ECO:0007669"/>
    <property type="project" value="UniProtKB-SubCell"/>
</dbReference>
<feature type="transmembrane region" description="Helical" evidence="5">
    <location>
        <begin position="156"/>
        <end position="177"/>
    </location>
</feature>
<feature type="transmembrane region" description="Helical" evidence="5">
    <location>
        <begin position="344"/>
        <end position="363"/>
    </location>
</feature>
<evidence type="ECO:0000256" key="3">
    <source>
        <dbReference type="ARBA" id="ARBA00022989"/>
    </source>
</evidence>
<feature type="transmembrane region" description="Helical" evidence="5">
    <location>
        <begin position="407"/>
        <end position="428"/>
    </location>
</feature>
<keyword evidence="4 5" id="KW-0472">Membrane</keyword>
<feature type="transmembrane region" description="Helical" evidence="5">
    <location>
        <begin position="68"/>
        <end position="92"/>
    </location>
</feature>
<dbReference type="AlphaFoldDB" id="A0A0M9A1V4"/>
<keyword evidence="3 5" id="KW-1133">Transmembrane helix</keyword>
<dbReference type="Gene3D" id="1.20.1740.10">
    <property type="entry name" value="Amino acid/polyamine transporter I"/>
    <property type="match status" value="1"/>
</dbReference>
<feature type="transmembrane region" description="Helical" evidence="5">
    <location>
        <begin position="261"/>
        <end position="283"/>
    </location>
</feature>
<dbReference type="PANTHER" id="PTHR22950:SF652">
    <property type="entry name" value="TRANSMEMBRANE AMINO ACID TRANSPORTER FAMILY PROTEIN"/>
    <property type="match status" value="1"/>
</dbReference>
<evidence type="ECO:0000259" key="6">
    <source>
        <dbReference type="Pfam" id="PF01490"/>
    </source>
</evidence>
<dbReference type="GO" id="GO:0015179">
    <property type="term" value="F:L-amino acid transmembrane transporter activity"/>
    <property type="evidence" value="ECO:0007669"/>
    <property type="project" value="TreeGrafter"/>
</dbReference>
<evidence type="ECO:0000256" key="1">
    <source>
        <dbReference type="ARBA" id="ARBA00004141"/>
    </source>
</evidence>
<keyword evidence="8" id="KW-1185">Reference proteome</keyword>
<keyword evidence="2 5" id="KW-0812">Transmembrane</keyword>
<comment type="subcellular location">
    <subcellularLocation>
        <location evidence="1">Membrane</location>
        <topology evidence="1">Multi-pass membrane protein</topology>
    </subcellularLocation>
</comment>
<dbReference type="PANTHER" id="PTHR22950">
    <property type="entry name" value="AMINO ACID TRANSPORTER"/>
    <property type="match status" value="1"/>
</dbReference>
<protein>
    <submittedName>
        <fullName evidence="7">Putative sodium-coupled neutral amino acid transporter 7</fullName>
    </submittedName>
</protein>
<organism evidence="7 8">
    <name type="scientific">Melipona quadrifasciata</name>
    <dbReference type="NCBI Taxonomy" id="166423"/>
    <lineage>
        <taxon>Eukaryota</taxon>
        <taxon>Metazoa</taxon>
        <taxon>Ecdysozoa</taxon>
        <taxon>Arthropoda</taxon>
        <taxon>Hexapoda</taxon>
        <taxon>Insecta</taxon>
        <taxon>Pterygota</taxon>
        <taxon>Neoptera</taxon>
        <taxon>Endopterygota</taxon>
        <taxon>Hymenoptera</taxon>
        <taxon>Apocrita</taxon>
        <taxon>Aculeata</taxon>
        <taxon>Apoidea</taxon>
        <taxon>Anthophila</taxon>
        <taxon>Apidae</taxon>
        <taxon>Melipona</taxon>
    </lineage>
</organism>
<dbReference type="OrthoDB" id="438545at2759"/>
<gene>
    <name evidence="7" type="ORF">WN51_12241</name>
</gene>
<dbReference type="Proteomes" id="UP000053105">
    <property type="component" value="Unassembled WGS sequence"/>
</dbReference>
<feature type="domain" description="Amino acid transporter transmembrane" evidence="6">
    <location>
        <begin position="36"/>
        <end position="428"/>
    </location>
</feature>
<sequence length="456" mass="50856">MNCFIEDTEQLISNDMLLCTTPSPSSVHNCQNTRSGTSVLSTIFLIVNATLGAGLLNFPQAFDKAGGLFTFITVQFIALIFITAALVILANCSDVANSSTMQDMFANFYGQKSLFLCAFCIMIYSFGCCLTFLIVIGDQFDRVLATYYGLDYCHTWYMSRPFVTTVTCSLFILPLCFFKKLDVLSYASSVGCVTILYVITLIVYKYFTNTEPPINSMKIWPDNEYEALQIIPIICFAYQSHMTAIPMYACMKERKLRKFTLCATVSMIICFTAYTVVGIFGYATFGVGKVPSDILQGYTEKSIILTLGIIFIAIKNFATYPIILYCGRDAFLSLLGMDNNCIKFRVFVTLIWYILSLIIAVLVPDISPVINLLGTLSAAFIFIFPGICLFQCTLLKDSELHLNKDRLLVFFAIFITALGAFISGVVFVEAIEDLSVKPDKTSLITGFRQLKENLCT</sequence>
<name>A0A0M9A1V4_9HYME</name>
<dbReference type="EMBL" id="KQ435762">
    <property type="protein sequence ID" value="KOX75497.1"/>
    <property type="molecule type" value="Genomic_DNA"/>
</dbReference>
<evidence type="ECO:0000256" key="2">
    <source>
        <dbReference type="ARBA" id="ARBA00022692"/>
    </source>
</evidence>
<dbReference type="InterPro" id="IPR013057">
    <property type="entry name" value="AA_transpt_TM"/>
</dbReference>
<evidence type="ECO:0000313" key="8">
    <source>
        <dbReference type="Proteomes" id="UP000053105"/>
    </source>
</evidence>
<evidence type="ECO:0000256" key="5">
    <source>
        <dbReference type="SAM" id="Phobius"/>
    </source>
</evidence>